<dbReference type="Gene3D" id="3.60.21.10">
    <property type="match status" value="1"/>
</dbReference>
<accession>D3RYG8</accession>
<dbReference type="SUPFAM" id="SSF56300">
    <property type="entry name" value="Metallo-dependent phosphatases"/>
    <property type="match status" value="1"/>
</dbReference>
<proteinExistence type="predicted"/>
<dbReference type="eggNOG" id="arCOG01150">
    <property type="taxonomic scope" value="Archaea"/>
</dbReference>
<organism evidence="2 3">
    <name type="scientific">Ferroglobus placidus (strain DSM 10642 / AEDII12DO)</name>
    <dbReference type="NCBI Taxonomy" id="589924"/>
    <lineage>
        <taxon>Archaea</taxon>
        <taxon>Methanobacteriati</taxon>
        <taxon>Methanobacteriota</taxon>
        <taxon>Archaeoglobi</taxon>
        <taxon>Archaeoglobales</taxon>
        <taxon>Archaeoglobaceae</taxon>
        <taxon>Ferroglobus</taxon>
    </lineage>
</organism>
<feature type="domain" description="Calcineurin-like phosphoesterase" evidence="1">
    <location>
        <begin position="18"/>
        <end position="135"/>
    </location>
</feature>
<dbReference type="AlphaFoldDB" id="D3RYG8"/>
<dbReference type="GO" id="GO:0016787">
    <property type="term" value="F:hydrolase activity"/>
    <property type="evidence" value="ECO:0007669"/>
    <property type="project" value="InterPro"/>
</dbReference>
<protein>
    <submittedName>
        <fullName evidence="2">Phosphoesterase</fullName>
    </submittedName>
</protein>
<reference evidence="2 3" key="2">
    <citation type="journal article" date="2011" name="Stand. Genomic Sci.">
        <title>Complete genome sequence of Ferroglobus placidus AEDII12DO.</title>
        <authorList>
            <person name="Anderson I."/>
            <person name="Risso C."/>
            <person name="Holmes D."/>
            <person name="Lucas S."/>
            <person name="Copeland A."/>
            <person name="Lapidus A."/>
            <person name="Cheng J.F."/>
            <person name="Bruce D."/>
            <person name="Goodwin L."/>
            <person name="Pitluck S."/>
            <person name="Saunders E."/>
            <person name="Brettin T."/>
            <person name="Detter J.C."/>
            <person name="Han C."/>
            <person name="Tapia R."/>
            <person name="Larimer F."/>
            <person name="Land M."/>
            <person name="Hauser L."/>
            <person name="Woyke T."/>
            <person name="Lovley D."/>
            <person name="Kyrpides N."/>
            <person name="Ivanova N."/>
        </authorList>
    </citation>
    <scope>NUCLEOTIDE SEQUENCE [LARGE SCALE GENOMIC DNA]</scope>
    <source>
        <strain evidence="3">DSM 10642 / AEDII12DO</strain>
    </source>
</reference>
<dbReference type="GeneID" id="8778897"/>
<name>D3RYG8_FERPA</name>
<keyword evidence="3" id="KW-1185">Reference proteome</keyword>
<dbReference type="InterPro" id="IPR029052">
    <property type="entry name" value="Metallo-depent_PP-like"/>
</dbReference>
<dbReference type="KEGG" id="fpl:Ferp_1380"/>
<evidence type="ECO:0000259" key="1">
    <source>
        <dbReference type="Pfam" id="PF00149"/>
    </source>
</evidence>
<dbReference type="PIRSF" id="PIRSF000887">
    <property type="entry name" value="Pesterase_MJ0037"/>
    <property type="match status" value="1"/>
</dbReference>
<dbReference type="NCBIfam" id="TIGR00024">
    <property type="entry name" value="SbcD_rel_arch"/>
    <property type="match status" value="1"/>
</dbReference>
<gene>
    <name evidence="2" type="ordered locus">Ferp_1380</name>
</gene>
<evidence type="ECO:0000313" key="3">
    <source>
        <dbReference type="Proteomes" id="UP000002613"/>
    </source>
</evidence>
<dbReference type="PANTHER" id="PTHR39323:SF1">
    <property type="entry name" value="BLR1149 PROTEIN"/>
    <property type="match status" value="1"/>
</dbReference>
<dbReference type="RefSeq" id="WP_012965874.1">
    <property type="nucleotide sequence ID" value="NC_013849.1"/>
</dbReference>
<dbReference type="InterPro" id="IPR024173">
    <property type="entry name" value="Pesterase_MJ0037-like"/>
</dbReference>
<dbReference type="Proteomes" id="UP000002613">
    <property type="component" value="Chromosome"/>
</dbReference>
<dbReference type="PANTHER" id="PTHR39323">
    <property type="entry name" value="BLR1149 PROTEIN"/>
    <property type="match status" value="1"/>
</dbReference>
<dbReference type="HOGENOM" id="CLU_075478_0_1_2"/>
<dbReference type="Pfam" id="PF00149">
    <property type="entry name" value="Metallophos"/>
    <property type="match status" value="1"/>
</dbReference>
<dbReference type="EMBL" id="CP001899">
    <property type="protein sequence ID" value="ADC65531.1"/>
    <property type="molecule type" value="Genomic_DNA"/>
</dbReference>
<reference evidence="3" key="1">
    <citation type="submission" date="2010-02" db="EMBL/GenBank/DDBJ databases">
        <title>Complete sequence of Ferroglobus placidus DSM 10642.</title>
        <authorList>
            <consortium name="US DOE Joint Genome Institute"/>
            <person name="Lucas S."/>
            <person name="Copeland A."/>
            <person name="Lapidus A."/>
            <person name="Cheng J.-F."/>
            <person name="Bruce D."/>
            <person name="Goodwin L."/>
            <person name="Pitluck S."/>
            <person name="Saunders E."/>
            <person name="Brettin T."/>
            <person name="Detter J.C."/>
            <person name="Han C."/>
            <person name="Tapia R."/>
            <person name="Larimer F."/>
            <person name="Land M."/>
            <person name="Hauser L."/>
            <person name="Kyrpides N."/>
            <person name="Ivanova N."/>
            <person name="Holmes D."/>
            <person name="Lovley D."/>
            <person name="Kyrpides N."/>
            <person name="Anderson I.J."/>
            <person name="Woyke T."/>
        </authorList>
    </citation>
    <scope>NUCLEOTIDE SEQUENCE [LARGE SCALE GENOMIC DNA]</scope>
    <source>
        <strain evidence="3">DSM 10642 / AEDII12DO</strain>
    </source>
</reference>
<dbReference type="InterPro" id="IPR004376">
    <property type="entry name" value="Pesterase_MJ0037"/>
</dbReference>
<dbReference type="PaxDb" id="589924-Ferp_1380"/>
<dbReference type="OrthoDB" id="18264at2157"/>
<evidence type="ECO:0000313" key="2">
    <source>
        <dbReference type="EMBL" id="ADC65531.1"/>
    </source>
</evidence>
<dbReference type="STRING" id="589924.Ferp_1380"/>
<sequence>MKLKDFKLTPERAAIAGNVAIIADLHLGIENAMVEKGVSIPELQFEEVMGRTLTIIERYGVKKLVIAGDLKHEFGRNLPLEWKDVSEFLEELSDKVDLEVVRGNHDNFLPAILAKYGLELKEEVRIKGWKVVHGHKEVEGDRIIMGHEHPAVKIRYGGAVYSYPCFLHARNDREILVLPAQSSLSSGTDVLTADKFLSPMLSFDMKIDVYAVEDEVYYLGELGRLKTVV</sequence>
<dbReference type="InterPro" id="IPR004843">
    <property type="entry name" value="Calcineurin-like_PHP"/>
</dbReference>
<dbReference type="CDD" id="cd07391">
    <property type="entry name" value="MPP_PF1019"/>
    <property type="match status" value="1"/>
</dbReference>